<evidence type="ECO:0000256" key="8">
    <source>
        <dbReference type="ARBA" id="ARBA00030407"/>
    </source>
</evidence>
<dbReference type="EMBL" id="CP091507">
    <property type="protein sequence ID" value="UOO80401.1"/>
    <property type="molecule type" value="Genomic_DNA"/>
</dbReference>
<accession>A0AAE9KHQ7</accession>
<evidence type="ECO:0000256" key="6">
    <source>
        <dbReference type="ARBA" id="ARBA00026066"/>
    </source>
</evidence>
<comment type="subunit">
    <text evidence="6">Heterotetramer of 2 MoaD subunits and 2 MoaE subunits. Also stable as homodimer. The enzyme changes between these two forms during catalysis.</text>
</comment>
<protein>
    <recommendedName>
        <fullName evidence="4">Molybdopterin synthase catalytic subunit</fullName>
        <ecNumber evidence="3">2.8.1.12</ecNumber>
    </recommendedName>
    <alternativeName>
        <fullName evidence="9">MPT synthase subunit 2</fullName>
    </alternativeName>
    <alternativeName>
        <fullName evidence="7">Molybdenum cofactor biosynthesis protein E</fullName>
    </alternativeName>
    <alternativeName>
        <fullName evidence="8">Molybdopterin-converting factor large subunit</fullName>
    </alternativeName>
    <alternativeName>
        <fullName evidence="10">Molybdopterin-converting factor subunit 2</fullName>
    </alternativeName>
</protein>
<evidence type="ECO:0000256" key="1">
    <source>
        <dbReference type="ARBA" id="ARBA00005046"/>
    </source>
</evidence>
<dbReference type="Gene3D" id="3.90.1170.40">
    <property type="entry name" value="Molybdopterin biosynthesis MoaE subunit"/>
    <property type="match status" value="1"/>
</dbReference>
<gene>
    <name evidence="12" type="ORF">EV680_102119</name>
    <name evidence="13" type="ORF">LVJ78_05235</name>
</gene>
<evidence type="ECO:0000256" key="4">
    <source>
        <dbReference type="ARBA" id="ARBA00013858"/>
    </source>
</evidence>
<dbReference type="CDD" id="cd00756">
    <property type="entry name" value="MoaE"/>
    <property type="match status" value="1"/>
</dbReference>
<evidence type="ECO:0000256" key="9">
    <source>
        <dbReference type="ARBA" id="ARBA00030781"/>
    </source>
</evidence>
<evidence type="ECO:0000256" key="11">
    <source>
        <dbReference type="ARBA" id="ARBA00049878"/>
    </source>
</evidence>
<reference evidence="13" key="2">
    <citation type="submission" date="2021-12" db="EMBL/GenBank/DDBJ databases">
        <authorList>
            <person name="Veyrier F.J."/>
        </authorList>
    </citation>
    <scope>NUCLEOTIDE SEQUENCE</scope>
    <source>
        <strain evidence="13">1258/02</strain>
    </source>
</reference>
<dbReference type="Pfam" id="PF02391">
    <property type="entry name" value="MoaE"/>
    <property type="match status" value="1"/>
</dbReference>
<name>A0AAE9KHQ7_9NEIS</name>
<evidence type="ECO:0000256" key="2">
    <source>
        <dbReference type="ARBA" id="ARBA00005426"/>
    </source>
</evidence>
<evidence type="ECO:0000313" key="15">
    <source>
        <dbReference type="Proteomes" id="UP000829756"/>
    </source>
</evidence>
<keyword evidence="5" id="KW-0501">Molybdenum cofactor biosynthesis</keyword>
<dbReference type="SUPFAM" id="SSF54690">
    <property type="entry name" value="Molybdopterin synthase subunit MoaE"/>
    <property type="match status" value="1"/>
</dbReference>
<sequence>MQPDIRVQSADFHLQTEYEALLAQGCNIGAVVAFSGLVRDRDTAIPLAHLYLEHFPEVTEAEIARIVAEAAARWPLTACTVIHRVGLLAADEQIVLVLAASAHRKAAFAAAEYLMDYLKTEAPFWKQERFIDGSQHWVEAKISDQKAAAQWDGGA</sequence>
<comment type="catalytic activity">
    <reaction evidence="11">
        <text>2 [molybdopterin-synthase sulfur-carrier protein]-C-terminal-Gly-aminoethanethioate + cyclic pyranopterin phosphate + H2O = molybdopterin + 2 [molybdopterin-synthase sulfur-carrier protein]-C-terminal Gly-Gly + 2 H(+)</text>
        <dbReference type="Rhea" id="RHEA:26333"/>
        <dbReference type="Rhea" id="RHEA-COMP:12202"/>
        <dbReference type="Rhea" id="RHEA-COMP:19907"/>
        <dbReference type="ChEBI" id="CHEBI:15377"/>
        <dbReference type="ChEBI" id="CHEBI:15378"/>
        <dbReference type="ChEBI" id="CHEBI:58698"/>
        <dbReference type="ChEBI" id="CHEBI:59648"/>
        <dbReference type="ChEBI" id="CHEBI:90778"/>
        <dbReference type="ChEBI" id="CHEBI:232372"/>
        <dbReference type="EC" id="2.8.1.12"/>
    </reaction>
</comment>
<evidence type="ECO:0000313" key="13">
    <source>
        <dbReference type="EMBL" id="UOO80401.1"/>
    </source>
</evidence>
<proteinExistence type="inferred from homology"/>
<comment type="similarity">
    <text evidence="2">Belongs to the MoaE family.</text>
</comment>
<dbReference type="EMBL" id="SLXE01000002">
    <property type="protein sequence ID" value="TCP10221.1"/>
    <property type="molecule type" value="Genomic_DNA"/>
</dbReference>
<dbReference type="PANTHER" id="PTHR23404">
    <property type="entry name" value="MOLYBDOPTERIN SYNTHASE RELATED"/>
    <property type="match status" value="1"/>
</dbReference>
<keyword evidence="14" id="KW-1185">Reference proteome</keyword>
<organism evidence="13 15">
    <name type="scientific">Uruburuella suis</name>
    <dbReference type="NCBI Taxonomy" id="252130"/>
    <lineage>
        <taxon>Bacteria</taxon>
        <taxon>Pseudomonadati</taxon>
        <taxon>Pseudomonadota</taxon>
        <taxon>Betaproteobacteria</taxon>
        <taxon>Neisseriales</taxon>
        <taxon>Neisseriaceae</taxon>
        <taxon>Uruburuella</taxon>
    </lineage>
</organism>
<comment type="pathway">
    <text evidence="1">Cofactor biosynthesis; molybdopterin biosynthesis.</text>
</comment>
<evidence type="ECO:0000256" key="3">
    <source>
        <dbReference type="ARBA" id="ARBA00011950"/>
    </source>
</evidence>
<evidence type="ECO:0000256" key="5">
    <source>
        <dbReference type="ARBA" id="ARBA00023150"/>
    </source>
</evidence>
<dbReference type="GO" id="GO:0006777">
    <property type="term" value="P:Mo-molybdopterin cofactor biosynthetic process"/>
    <property type="evidence" value="ECO:0007669"/>
    <property type="project" value="UniProtKB-KW"/>
</dbReference>
<dbReference type="EC" id="2.8.1.12" evidence="3"/>
<dbReference type="RefSeq" id="WP_132952490.1">
    <property type="nucleotide sequence ID" value="NZ_CALJUB010000060.1"/>
</dbReference>
<dbReference type="KEGG" id="usu:LVJ78_05235"/>
<dbReference type="AlphaFoldDB" id="A0AAE9KHQ7"/>
<dbReference type="InterPro" id="IPR036563">
    <property type="entry name" value="MoaE_sf"/>
</dbReference>
<evidence type="ECO:0000313" key="14">
    <source>
        <dbReference type="Proteomes" id="UP000294721"/>
    </source>
</evidence>
<dbReference type="Proteomes" id="UP000829756">
    <property type="component" value="Chromosome"/>
</dbReference>
<dbReference type="Proteomes" id="UP000294721">
    <property type="component" value="Unassembled WGS sequence"/>
</dbReference>
<evidence type="ECO:0000313" key="12">
    <source>
        <dbReference type="EMBL" id="TCP10221.1"/>
    </source>
</evidence>
<dbReference type="GO" id="GO:0030366">
    <property type="term" value="F:molybdopterin synthase activity"/>
    <property type="evidence" value="ECO:0007669"/>
    <property type="project" value="UniProtKB-EC"/>
</dbReference>
<reference evidence="12 14" key="1">
    <citation type="submission" date="2019-03" db="EMBL/GenBank/DDBJ databases">
        <title>Genomic Encyclopedia of Type Strains, Phase IV (KMG-IV): sequencing the most valuable type-strain genomes for metagenomic binning, comparative biology and taxonomic classification.</title>
        <authorList>
            <person name="Goeker M."/>
        </authorList>
    </citation>
    <scope>NUCLEOTIDE SEQUENCE [LARGE SCALE GENOMIC DNA]</scope>
    <source>
        <strain evidence="12 14">DSM 17474</strain>
    </source>
</reference>
<reference evidence="13" key="3">
    <citation type="journal article" date="2022" name="Res Sq">
        <title>Evolution of multicellular longitudinally dividing oral cavity symbionts (Neisseriaceae).</title>
        <authorList>
            <person name="Nyongesa S."/>
            <person name="Weber P."/>
            <person name="Bernet E."/>
            <person name="Pullido F."/>
            <person name="Nieckarz M."/>
            <person name="Delaby M."/>
            <person name="Nieves C."/>
            <person name="Viehboeck T."/>
            <person name="Krause N."/>
            <person name="Rivera-Millot A."/>
            <person name="Nakamura A."/>
            <person name="Vischer N."/>
            <person name="VanNieuwenhze M."/>
            <person name="Brun Y."/>
            <person name="Cava F."/>
            <person name="Bulgheresi S."/>
            <person name="Veyrier F."/>
        </authorList>
    </citation>
    <scope>NUCLEOTIDE SEQUENCE</scope>
    <source>
        <strain evidence="13">1258/02</strain>
    </source>
</reference>
<evidence type="ECO:0000256" key="7">
    <source>
        <dbReference type="ARBA" id="ARBA00029745"/>
    </source>
</evidence>
<evidence type="ECO:0000256" key="10">
    <source>
        <dbReference type="ARBA" id="ARBA00032474"/>
    </source>
</evidence>
<dbReference type="InterPro" id="IPR003448">
    <property type="entry name" value="Mopterin_biosynth_MoaE"/>
</dbReference>